<feature type="compositionally biased region" description="Low complexity" evidence="1">
    <location>
        <begin position="1048"/>
        <end position="1058"/>
    </location>
</feature>
<feature type="compositionally biased region" description="Polar residues" evidence="1">
    <location>
        <begin position="28"/>
        <end position="44"/>
    </location>
</feature>
<feature type="region of interest" description="Disordered" evidence="1">
    <location>
        <begin position="1"/>
        <end position="65"/>
    </location>
</feature>
<evidence type="ECO:0000313" key="4">
    <source>
        <dbReference type="Proteomes" id="UP001557470"/>
    </source>
</evidence>
<dbReference type="InterPro" id="IPR012966">
    <property type="entry name" value="AHD"/>
</dbReference>
<dbReference type="PROSITE" id="PS50003">
    <property type="entry name" value="PH_DOMAIN"/>
    <property type="match status" value="1"/>
</dbReference>
<dbReference type="PANTHER" id="PTHR21538">
    <property type="entry name" value="ANILLIN/RHOTEKIN RTKN"/>
    <property type="match status" value="1"/>
</dbReference>
<dbReference type="AlphaFoldDB" id="A0ABD0W4W3"/>
<dbReference type="Gene3D" id="2.30.29.30">
    <property type="entry name" value="Pleckstrin-homology domain (PH domain)/Phosphotyrosine-binding domain (PTB)"/>
    <property type="match status" value="1"/>
</dbReference>
<dbReference type="Pfam" id="PF08174">
    <property type="entry name" value="Anillin"/>
    <property type="match status" value="1"/>
</dbReference>
<dbReference type="EMBL" id="JAGEUA010000010">
    <property type="protein sequence ID" value="KAL0964115.1"/>
    <property type="molecule type" value="Genomic_DNA"/>
</dbReference>
<accession>A0ABD0W4W3</accession>
<protein>
    <recommendedName>
        <fullName evidence="2">PH domain-containing protein</fullName>
    </recommendedName>
</protein>
<feature type="region of interest" description="Disordered" evidence="1">
    <location>
        <begin position="490"/>
        <end position="584"/>
    </location>
</feature>
<dbReference type="SUPFAM" id="SSF50729">
    <property type="entry name" value="PH domain-like"/>
    <property type="match status" value="1"/>
</dbReference>
<feature type="compositionally biased region" description="Basic and acidic residues" evidence="1">
    <location>
        <begin position="514"/>
        <end position="530"/>
    </location>
</feature>
<evidence type="ECO:0000256" key="1">
    <source>
        <dbReference type="SAM" id="MobiDB-lite"/>
    </source>
</evidence>
<dbReference type="Pfam" id="PF00169">
    <property type="entry name" value="PH"/>
    <property type="match status" value="1"/>
</dbReference>
<dbReference type="InterPro" id="IPR011993">
    <property type="entry name" value="PH-like_dom_sf"/>
</dbReference>
<dbReference type="PANTHER" id="PTHR21538:SF26">
    <property type="entry name" value="ANILLIN ISOFORM X1"/>
    <property type="match status" value="1"/>
</dbReference>
<dbReference type="CDD" id="cd01263">
    <property type="entry name" value="PH_anillin"/>
    <property type="match status" value="1"/>
</dbReference>
<feature type="compositionally biased region" description="Basic and acidic residues" evidence="1">
    <location>
        <begin position="1"/>
        <end position="12"/>
    </location>
</feature>
<sequence length="1133" mass="125614">MSNQEREEELHLLSRPIAENAFLKRSSSDPSLTERSTPSVSSSFPRMMVRHSRRQQWPPFQSGNAKLDVIGDKRNEMEGSVSTMFASTGVQGEEHPIHNTGEESTVDMDVPPQEVEELEKGECTVALGEGKPLSENQEEEAGECRVEEEHGRAESPARDMQNLQGSVLEEDQREGVFYMGEQPECHLCNAELISRVERFITPVTPQTSPLPTKRCPLTLSDNVSNLQMKLEAGDMPSSKQALRIRQKREEELRLLSRPIAENAFLKRSSSDPLLTEEAEHNVLPVRQAKLDVIGDKRTEMEGSVSRDVCQYWGPGEEHPIHNTGEESTVDMDVPPQEVEELEKAECTVALGEGKPLSENQEEEAGECGVEEEHGRAESPARDMQNHQGSVLEEDQREGVFYMGEQPECHSDYNEVAMDGEEEVGSMVEQEKREVGCAVVEGEQQQEEMGSRLGKGGVKVGSPLGELEFSTVEQGKTECVNEVQVMEPAKAQYQLDVGSQAGPEQGEPADPLAQSDREQGDTELLSDKELTGKQQSEARGQKKVTFILEPEIINDSGVSELDSSSSLRRESTSETELNSHDETNTAEMIDQMFGEVLDVAAQRGLEEAEEGVTEDHDSRIATVTGREEKTATDIDTEKAEDVLKETHELEPSSDEELLTFQPRCVLSPLSKSVEAVFTPMRLAVSQLTNPSLVSPETSSPADSAPLYSINAYHTMSQSAKPAVQNVTPAVQRQVAAKSLPRPAINTKERILVLNEEAAKLQAIISQTLHTLSCCTNEEHDRGTLEEAEAEKLLLVSCEKREALLAEVSRLKELGSSVSDNGGDGEPDSSQAQLPCRGTVSISNVQLPLKVVFVCFARMRTGRPTHYFFVLIRYGPCNIIATPLATAVDVQNGDTISFPTSIRLQDIRSNFEIDVEVYSLRSNHSVTSSTMPALNTRCSSNFCLVGSHKITLASLGQSKFPLDKVKFEIRRLLGDEFQEKVPFQSPLEGNIYLQLDSESHSNVQNHGFLTMFEVVNGFGAWHRRFFVLEGNHLSYWNHPNDRESKAPEDSISLSTSSSHSVNRDSCARPFTFELISSNQAAPQDQQSNQAKCWFSADTREERADWMDKLNQVLLDLHTWSTRPPQASGNIRDSTL</sequence>
<proteinExistence type="predicted"/>
<dbReference type="Proteomes" id="UP001557470">
    <property type="component" value="Unassembled WGS sequence"/>
</dbReference>
<gene>
    <name evidence="3" type="ORF">UPYG_G00319060</name>
</gene>
<evidence type="ECO:0000313" key="3">
    <source>
        <dbReference type="EMBL" id="KAL0964115.1"/>
    </source>
</evidence>
<feature type="region of interest" description="Disordered" evidence="1">
    <location>
        <begin position="1039"/>
        <end position="1058"/>
    </location>
</feature>
<dbReference type="InterPro" id="IPR051364">
    <property type="entry name" value="Cytokinesis/Rho-signaling"/>
</dbReference>
<keyword evidence="4" id="KW-1185">Reference proteome</keyword>
<dbReference type="SMART" id="SM00233">
    <property type="entry name" value="PH"/>
    <property type="match status" value="1"/>
</dbReference>
<feature type="compositionally biased region" description="Basic and acidic residues" evidence="1">
    <location>
        <begin position="566"/>
        <end position="582"/>
    </location>
</feature>
<comment type="caution">
    <text evidence="3">The sequence shown here is derived from an EMBL/GenBank/DDBJ whole genome shotgun (WGS) entry which is preliminary data.</text>
</comment>
<reference evidence="3 4" key="1">
    <citation type="submission" date="2024-06" db="EMBL/GenBank/DDBJ databases">
        <authorList>
            <person name="Pan Q."/>
            <person name="Wen M."/>
            <person name="Jouanno E."/>
            <person name="Zahm M."/>
            <person name="Klopp C."/>
            <person name="Cabau C."/>
            <person name="Louis A."/>
            <person name="Berthelot C."/>
            <person name="Parey E."/>
            <person name="Roest Crollius H."/>
            <person name="Montfort J."/>
            <person name="Robinson-Rechavi M."/>
            <person name="Bouchez O."/>
            <person name="Lampietro C."/>
            <person name="Lopez Roques C."/>
            <person name="Donnadieu C."/>
            <person name="Postlethwait J."/>
            <person name="Bobe J."/>
            <person name="Verreycken H."/>
            <person name="Guiguen Y."/>
        </authorList>
    </citation>
    <scope>NUCLEOTIDE SEQUENCE [LARGE SCALE GENOMIC DNA]</scope>
    <source>
        <strain evidence="3">Up_M1</strain>
        <tissue evidence="3">Testis</tissue>
    </source>
</reference>
<dbReference type="InterPro" id="IPR037840">
    <property type="entry name" value="PH_Anillin"/>
</dbReference>
<organism evidence="3 4">
    <name type="scientific">Umbra pygmaea</name>
    <name type="common">Eastern mudminnow</name>
    <dbReference type="NCBI Taxonomy" id="75934"/>
    <lineage>
        <taxon>Eukaryota</taxon>
        <taxon>Metazoa</taxon>
        <taxon>Chordata</taxon>
        <taxon>Craniata</taxon>
        <taxon>Vertebrata</taxon>
        <taxon>Euteleostomi</taxon>
        <taxon>Actinopterygii</taxon>
        <taxon>Neopterygii</taxon>
        <taxon>Teleostei</taxon>
        <taxon>Protacanthopterygii</taxon>
        <taxon>Esociformes</taxon>
        <taxon>Umbridae</taxon>
        <taxon>Umbra</taxon>
    </lineage>
</organism>
<feature type="domain" description="PH" evidence="2">
    <location>
        <begin position="1000"/>
        <end position="1112"/>
    </location>
</feature>
<name>A0ABD0W4W3_UMBPY</name>
<evidence type="ECO:0000259" key="2">
    <source>
        <dbReference type="PROSITE" id="PS50003"/>
    </source>
</evidence>
<dbReference type="InterPro" id="IPR001849">
    <property type="entry name" value="PH_domain"/>
</dbReference>